<feature type="binding site" evidence="5">
    <location>
        <position position="214"/>
    </location>
    <ligand>
        <name>3-dehydroquinate</name>
        <dbReference type="ChEBI" id="CHEBI:32364"/>
    </ligand>
</feature>
<dbReference type="NCBIfam" id="TIGR01093">
    <property type="entry name" value="aroD"/>
    <property type="match status" value="1"/>
</dbReference>
<comment type="catalytic activity">
    <reaction evidence="1 5">
        <text>3-dehydroquinate = 3-dehydroshikimate + H2O</text>
        <dbReference type="Rhea" id="RHEA:21096"/>
        <dbReference type="ChEBI" id="CHEBI:15377"/>
        <dbReference type="ChEBI" id="CHEBI:16630"/>
        <dbReference type="ChEBI" id="CHEBI:32364"/>
        <dbReference type="EC" id="4.2.1.10"/>
    </reaction>
</comment>
<reference evidence="6 7" key="1">
    <citation type="journal article" date="2015" name="Genome Announc.">
        <title>Expanding the biotechnology potential of lactobacilli through comparative genomics of 213 strains and associated genera.</title>
        <authorList>
            <person name="Sun Z."/>
            <person name="Harris H.M."/>
            <person name="McCann A."/>
            <person name="Guo C."/>
            <person name="Argimon S."/>
            <person name="Zhang W."/>
            <person name="Yang X."/>
            <person name="Jeffery I.B."/>
            <person name="Cooney J.C."/>
            <person name="Kagawa T.F."/>
            <person name="Liu W."/>
            <person name="Song Y."/>
            <person name="Salvetti E."/>
            <person name="Wrobel A."/>
            <person name="Rasinkangas P."/>
            <person name="Parkhill J."/>
            <person name="Rea M.C."/>
            <person name="O'Sullivan O."/>
            <person name="Ritari J."/>
            <person name="Douillard F.P."/>
            <person name="Paul Ross R."/>
            <person name="Yang R."/>
            <person name="Briner A.E."/>
            <person name="Felis G.E."/>
            <person name="de Vos W.M."/>
            <person name="Barrangou R."/>
            <person name="Klaenhammer T.R."/>
            <person name="Caufield P.W."/>
            <person name="Cui Y."/>
            <person name="Zhang H."/>
            <person name="O'Toole P.W."/>
        </authorList>
    </citation>
    <scope>NUCLEOTIDE SEQUENCE [LARGE SCALE GENOMIC DNA]</scope>
    <source>
        <strain evidence="6 7">DSM 18390</strain>
    </source>
</reference>
<dbReference type="CDD" id="cd00502">
    <property type="entry name" value="DHQase_I"/>
    <property type="match status" value="1"/>
</dbReference>
<dbReference type="AlphaFoldDB" id="A0A0R1YNH1"/>
<sequence length="251" mass="27889">MPNKRVTVKNSRFESGKTNIAVPVTGVTPGEILNQLRRALAVEPDVIEWRIDFFKQVLNQAVYMDLAKTISRLIGDTVLLTTFRTTHEGGASNLVDTDYYATCRWILENRLTDMIDIEFNRDKKTVADLIKLAHYQHIPVILSNHDFQATPDQQTLISRFQQMAARNADVAKIAVMPQNSLDVLTLLTATTIANQKLTIPLISMSMGELGKISRITGPQFGSTLSFATVGQASAPGQLSVEDVRKSFKILN</sequence>
<evidence type="ECO:0000256" key="3">
    <source>
        <dbReference type="ARBA" id="ARBA00023239"/>
    </source>
</evidence>
<dbReference type="GO" id="GO:0046279">
    <property type="term" value="P:3,4-dihydroxybenzoate biosynthetic process"/>
    <property type="evidence" value="ECO:0007669"/>
    <property type="project" value="TreeGrafter"/>
</dbReference>
<dbReference type="EMBL" id="AZFZ01000028">
    <property type="protein sequence ID" value="KRM43762.1"/>
    <property type="molecule type" value="Genomic_DNA"/>
</dbReference>
<dbReference type="Gene3D" id="3.20.20.70">
    <property type="entry name" value="Aldolase class I"/>
    <property type="match status" value="1"/>
</dbReference>
<organism evidence="6 7">
    <name type="scientific">Lentilactobacillus parafarraginis DSM 18390 = JCM 14109</name>
    <dbReference type="NCBI Taxonomy" id="1423786"/>
    <lineage>
        <taxon>Bacteria</taxon>
        <taxon>Bacillati</taxon>
        <taxon>Bacillota</taxon>
        <taxon>Bacilli</taxon>
        <taxon>Lactobacillales</taxon>
        <taxon>Lactobacillaceae</taxon>
        <taxon>Lentilactobacillus</taxon>
    </lineage>
</organism>
<feature type="binding site" evidence="5">
    <location>
        <position position="233"/>
    </location>
    <ligand>
        <name>3-dehydroquinate</name>
        <dbReference type="ChEBI" id="CHEBI:32364"/>
    </ligand>
</feature>
<dbReference type="HAMAP" id="MF_00214">
    <property type="entry name" value="AroD"/>
    <property type="match status" value="1"/>
</dbReference>
<comment type="function">
    <text evidence="5">Involved in the third step of the chorismate pathway, which leads to the biosynthesis of aromatic amino acids. Catalyzes the cis-dehydration of 3-dehydroquinate (DHQ) and introduces the first double bond of the aromatic ring to yield 3-dehydroshikimate.</text>
</comment>
<dbReference type="EC" id="4.2.1.10" evidence="5"/>
<feature type="active site" description="Schiff-base intermediate with substrate" evidence="5">
    <location>
        <position position="172"/>
    </location>
</feature>
<keyword evidence="5" id="KW-0028">Amino-acid biosynthesis</keyword>
<dbReference type="GO" id="GO:0009423">
    <property type="term" value="P:chorismate biosynthetic process"/>
    <property type="evidence" value="ECO:0007669"/>
    <property type="project" value="UniProtKB-UniRule"/>
</dbReference>
<dbReference type="UniPathway" id="UPA00053">
    <property type="reaction ID" value="UER00086"/>
</dbReference>
<evidence type="ECO:0000313" key="6">
    <source>
        <dbReference type="EMBL" id="KRM43762.1"/>
    </source>
</evidence>
<accession>A0A0R1YNH1</accession>
<name>A0A0R1YNH1_9LACO</name>
<dbReference type="GO" id="GO:0008652">
    <property type="term" value="P:amino acid biosynthetic process"/>
    <property type="evidence" value="ECO:0007669"/>
    <property type="project" value="UniProtKB-KW"/>
</dbReference>
<dbReference type="PANTHER" id="PTHR43699:SF1">
    <property type="entry name" value="3-DEHYDROQUINATE DEHYDRATASE"/>
    <property type="match status" value="1"/>
</dbReference>
<evidence type="ECO:0000256" key="4">
    <source>
        <dbReference type="ARBA" id="ARBA00023270"/>
    </source>
</evidence>
<protein>
    <recommendedName>
        <fullName evidence="5">3-dehydroquinate dehydratase</fullName>
        <shortName evidence="5">3-dehydroquinase</shortName>
        <ecNumber evidence="5">4.2.1.10</ecNumber>
    </recommendedName>
    <alternativeName>
        <fullName evidence="5">Type I DHQase</fullName>
    </alternativeName>
    <alternativeName>
        <fullName evidence="5">Type I dehydroquinase</fullName>
        <shortName evidence="5">DHQ1</shortName>
    </alternativeName>
</protein>
<dbReference type="InterPro" id="IPR050146">
    <property type="entry name" value="Type-I_3-dehydroquinase"/>
</dbReference>
<dbReference type="PATRIC" id="fig|1423786.4.peg.1377"/>
<dbReference type="FunFam" id="3.20.20.70:FF:000047">
    <property type="entry name" value="3-dehydroquinate dehydratase"/>
    <property type="match status" value="1"/>
</dbReference>
<dbReference type="Pfam" id="PF01487">
    <property type="entry name" value="DHquinase_I"/>
    <property type="match status" value="1"/>
</dbReference>
<dbReference type="InterPro" id="IPR013785">
    <property type="entry name" value="Aldolase_TIM"/>
</dbReference>
<comment type="similarity">
    <text evidence="5">Belongs to the type-I 3-dehydroquinase family.</text>
</comment>
<comment type="caution">
    <text evidence="5">Lacks conserved residue(s) required for the propagation of feature annotation.</text>
</comment>
<evidence type="ECO:0000313" key="7">
    <source>
        <dbReference type="Proteomes" id="UP000051010"/>
    </source>
</evidence>
<dbReference type="GO" id="GO:0009073">
    <property type="term" value="P:aromatic amino acid family biosynthetic process"/>
    <property type="evidence" value="ECO:0007669"/>
    <property type="project" value="UniProtKB-KW"/>
</dbReference>
<evidence type="ECO:0000256" key="1">
    <source>
        <dbReference type="ARBA" id="ARBA00001864"/>
    </source>
</evidence>
<evidence type="ECO:0000256" key="2">
    <source>
        <dbReference type="ARBA" id="ARBA00023141"/>
    </source>
</evidence>
<dbReference type="RefSeq" id="WP_054734642.1">
    <property type="nucleotide sequence ID" value="NZ_AZFZ01000028.1"/>
</dbReference>
<feature type="binding site" evidence="5">
    <location>
        <begin position="48"/>
        <end position="50"/>
    </location>
    <ligand>
        <name>3-dehydroquinate</name>
        <dbReference type="ChEBI" id="CHEBI:32364"/>
    </ligand>
</feature>
<feature type="active site" description="Proton donor/acceptor" evidence="5">
    <location>
        <position position="145"/>
    </location>
</feature>
<feature type="binding site" evidence="5">
    <location>
        <position position="84"/>
    </location>
    <ligand>
        <name>3-dehydroquinate</name>
        <dbReference type="ChEBI" id="CHEBI:32364"/>
    </ligand>
</feature>
<feature type="binding site" evidence="5">
    <location>
        <position position="237"/>
    </location>
    <ligand>
        <name>3-dehydroquinate</name>
        <dbReference type="ChEBI" id="CHEBI:32364"/>
    </ligand>
</feature>
<keyword evidence="2 5" id="KW-0057">Aromatic amino acid biosynthesis</keyword>
<gene>
    <name evidence="5" type="primary">aroD</name>
    <name evidence="6" type="ORF">FD47_GL001279</name>
</gene>
<evidence type="ECO:0000256" key="5">
    <source>
        <dbReference type="HAMAP-Rule" id="MF_00214"/>
    </source>
</evidence>
<dbReference type="Proteomes" id="UP000051010">
    <property type="component" value="Unassembled WGS sequence"/>
</dbReference>
<dbReference type="PANTHER" id="PTHR43699">
    <property type="entry name" value="3-DEHYDROQUINATE DEHYDRATASE"/>
    <property type="match status" value="1"/>
</dbReference>
<proteinExistence type="inferred from homology"/>
<comment type="caution">
    <text evidence="6">The sequence shown here is derived from an EMBL/GenBank/DDBJ whole genome shotgun (WGS) entry which is preliminary data.</text>
</comment>
<dbReference type="InterPro" id="IPR001381">
    <property type="entry name" value="DHquinase_I"/>
</dbReference>
<dbReference type="SUPFAM" id="SSF51569">
    <property type="entry name" value="Aldolase"/>
    <property type="match status" value="1"/>
</dbReference>
<comment type="pathway">
    <text evidence="5">Metabolic intermediate biosynthesis; chorismate biosynthesis; chorismate from D-erythrose 4-phosphate and phosphoenolpyruvate: step 3/7.</text>
</comment>
<keyword evidence="4 5" id="KW-0704">Schiff base</keyword>
<keyword evidence="3 5" id="KW-0456">Lyase</keyword>
<comment type="subunit">
    <text evidence="5">Homodimer.</text>
</comment>
<dbReference type="GO" id="GO:0003855">
    <property type="term" value="F:3-dehydroquinate dehydratase activity"/>
    <property type="evidence" value="ECO:0007669"/>
    <property type="project" value="UniProtKB-UniRule"/>
</dbReference>